<evidence type="ECO:0000256" key="5">
    <source>
        <dbReference type="ARBA" id="ARBA00022692"/>
    </source>
</evidence>
<dbReference type="AlphaFoldDB" id="A0A1A8TQR4"/>
<name>A0A1A8TQR4_9GAMM</name>
<evidence type="ECO:0000256" key="9">
    <source>
        <dbReference type="ARBA" id="ARBA00023136"/>
    </source>
</evidence>
<dbReference type="RefSeq" id="WP_067213463.1">
    <property type="nucleotide sequence ID" value="NZ_FLOC01000031.1"/>
</dbReference>
<comment type="subcellular location">
    <subcellularLocation>
        <location evidence="2">Cell inner membrane</location>
        <topology evidence="2">Single-pass type II membrane protein</topology>
        <orientation evidence="2">Periplasmic side</orientation>
    </subcellularLocation>
</comment>
<dbReference type="PIRSF" id="PIRSF005413">
    <property type="entry name" value="COX11"/>
    <property type="match status" value="1"/>
</dbReference>
<dbReference type="GO" id="GO:0005507">
    <property type="term" value="F:copper ion binding"/>
    <property type="evidence" value="ECO:0007669"/>
    <property type="project" value="InterPro"/>
</dbReference>
<keyword evidence="5 10" id="KW-0812">Transmembrane</keyword>
<evidence type="ECO:0000256" key="8">
    <source>
        <dbReference type="ARBA" id="ARBA00023008"/>
    </source>
</evidence>
<keyword evidence="6" id="KW-0735">Signal-anchor</keyword>
<keyword evidence="7 10" id="KW-1133">Transmembrane helix</keyword>
<reference evidence="11 12" key="1">
    <citation type="submission" date="2016-06" db="EMBL/GenBank/DDBJ databases">
        <authorList>
            <person name="Kjaerup R.B."/>
            <person name="Dalgaard T.S."/>
            <person name="Juul-Madsen H.R."/>
        </authorList>
    </citation>
    <scope>NUCLEOTIDE SEQUENCE [LARGE SCALE GENOMIC DNA]</scope>
    <source>
        <strain evidence="11 12">CECT 5080</strain>
    </source>
</reference>
<evidence type="ECO:0000256" key="4">
    <source>
        <dbReference type="ARBA" id="ARBA00015384"/>
    </source>
</evidence>
<feature type="transmembrane region" description="Helical" evidence="10">
    <location>
        <begin position="12"/>
        <end position="29"/>
    </location>
</feature>
<evidence type="ECO:0000256" key="10">
    <source>
        <dbReference type="SAM" id="Phobius"/>
    </source>
</evidence>
<dbReference type="NCBIfam" id="NF003465">
    <property type="entry name" value="PRK05089.1"/>
    <property type="match status" value="1"/>
</dbReference>
<sequence length="177" mass="19961">MTKVVKQTLRLMLISLGMFAFGFALVPLYDVFCDITGLNGKVDLQQSEQTVLVDVDREVTVQLITVANASMPWRFEALQHQVSFHPGEDVKAVFRVQNLTDMKMVGQAIPSVSPAEGARYLHKIQCFCFERQTLEANEVRDMVVFFTVDPELPESIHKLSLSYTLFDMTPVDAVSSR</sequence>
<dbReference type="SUPFAM" id="SSF110111">
    <property type="entry name" value="Ctag/Cox11"/>
    <property type="match status" value="1"/>
</dbReference>
<dbReference type="GO" id="GO:0005886">
    <property type="term" value="C:plasma membrane"/>
    <property type="evidence" value="ECO:0007669"/>
    <property type="project" value="UniProtKB-SubCell"/>
</dbReference>
<evidence type="ECO:0000256" key="3">
    <source>
        <dbReference type="ARBA" id="ARBA00009620"/>
    </source>
</evidence>
<evidence type="ECO:0000256" key="1">
    <source>
        <dbReference type="ARBA" id="ARBA00004007"/>
    </source>
</evidence>
<evidence type="ECO:0000256" key="2">
    <source>
        <dbReference type="ARBA" id="ARBA00004382"/>
    </source>
</evidence>
<evidence type="ECO:0000256" key="7">
    <source>
        <dbReference type="ARBA" id="ARBA00022989"/>
    </source>
</evidence>
<keyword evidence="8" id="KW-0186">Copper</keyword>
<dbReference type="Pfam" id="PF04442">
    <property type="entry name" value="CtaG_Cox11"/>
    <property type="match status" value="1"/>
</dbReference>
<accession>A0A1A8TQR4</accession>
<keyword evidence="12" id="KW-1185">Reference proteome</keyword>
<comment type="similarity">
    <text evidence="3">Belongs to the COX11/CtaG family.</text>
</comment>
<protein>
    <recommendedName>
        <fullName evidence="4">Cytochrome c oxidase assembly protein CtaG</fullName>
    </recommendedName>
</protein>
<keyword evidence="9 10" id="KW-0472">Membrane</keyword>
<dbReference type="Proteomes" id="UP000092627">
    <property type="component" value="Unassembled WGS sequence"/>
</dbReference>
<dbReference type="PANTHER" id="PTHR21320">
    <property type="entry name" value="CYTOCHROME C OXIDASE ASSEMBLY PROTEIN COX11-RELATED"/>
    <property type="match status" value="1"/>
</dbReference>
<organism evidence="11 12">
    <name type="scientific">Marinomonas aquimarina</name>
    <dbReference type="NCBI Taxonomy" id="295068"/>
    <lineage>
        <taxon>Bacteria</taxon>
        <taxon>Pseudomonadati</taxon>
        <taxon>Pseudomonadota</taxon>
        <taxon>Gammaproteobacteria</taxon>
        <taxon>Oceanospirillales</taxon>
        <taxon>Oceanospirillaceae</taxon>
        <taxon>Marinomonas</taxon>
    </lineage>
</organism>
<dbReference type="InterPro" id="IPR007533">
    <property type="entry name" value="Cyt_c_oxidase_assmbl_CtaG"/>
</dbReference>
<dbReference type="EMBL" id="FLOC01000031">
    <property type="protein sequence ID" value="SBS36319.1"/>
    <property type="molecule type" value="Genomic_DNA"/>
</dbReference>
<dbReference type="OrthoDB" id="9804841at2"/>
<dbReference type="PANTHER" id="PTHR21320:SF3">
    <property type="entry name" value="CYTOCHROME C OXIDASE ASSEMBLY PROTEIN COX11, MITOCHONDRIAL-RELATED"/>
    <property type="match status" value="1"/>
</dbReference>
<comment type="function">
    <text evidence="1">Exerts its effect at some terminal stage of cytochrome c oxidase synthesis, probably by being involved in the insertion of the copper B into subunit I.</text>
</comment>
<evidence type="ECO:0000313" key="12">
    <source>
        <dbReference type="Proteomes" id="UP000092627"/>
    </source>
</evidence>
<proteinExistence type="inferred from homology"/>
<evidence type="ECO:0000313" key="11">
    <source>
        <dbReference type="EMBL" id="SBS36319.1"/>
    </source>
</evidence>
<gene>
    <name evidence="11" type="primary">ctaG</name>
    <name evidence="11" type="ORF">MAQ5080_03423</name>
</gene>
<dbReference type="STRING" id="295068.MAQ5080_03423"/>
<dbReference type="InterPro" id="IPR023471">
    <property type="entry name" value="CtaG/Cox11_dom_sf"/>
</dbReference>
<dbReference type="Gene3D" id="2.60.370.10">
    <property type="entry name" value="Ctag/Cox11"/>
    <property type="match status" value="1"/>
</dbReference>
<evidence type="ECO:0000256" key="6">
    <source>
        <dbReference type="ARBA" id="ARBA00022968"/>
    </source>
</evidence>